<reference evidence="2" key="1">
    <citation type="submission" date="2021-01" db="EMBL/GenBank/DDBJ databases">
        <authorList>
            <person name="Kaushik A."/>
        </authorList>
    </citation>
    <scope>NUCLEOTIDE SEQUENCE</scope>
    <source>
        <strain evidence="2">AG1-1C</strain>
    </source>
</reference>
<accession>A0A8H2W5R3</accession>
<evidence type="ECO:0000256" key="1">
    <source>
        <dbReference type="SAM" id="MobiDB-lite"/>
    </source>
</evidence>
<evidence type="ECO:0000313" key="3">
    <source>
        <dbReference type="Proteomes" id="UP000663846"/>
    </source>
</evidence>
<feature type="compositionally biased region" description="Polar residues" evidence="1">
    <location>
        <begin position="136"/>
        <end position="145"/>
    </location>
</feature>
<feature type="compositionally biased region" description="Low complexity" evidence="1">
    <location>
        <begin position="680"/>
        <end position="691"/>
    </location>
</feature>
<evidence type="ECO:0000313" key="2">
    <source>
        <dbReference type="EMBL" id="CAE6334810.1"/>
    </source>
</evidence>
<gene>
    <name evidence="2" type="ORF">RDB_LOCUS10</name>
</gene>
<proteinExistence type="predicted"/>
<feature type="region of interest" description="Disordered" evidence="1">
    <location>
        <begin position="1"/>
        <end position="196"/>
    </location>
</feature>
<dbReference type="OrthoDB" id="47330at2759"/>
<feature type="region of interest" description="Disordered" evidence="1">
    <location>
        <begin position="680"/>
        <end position="704"/>
    </location>
</feature>
<comment type="caution">
    <text evidence="2">The sequence shown here is derived from an EMBL/GenBank/DDBJ whole genome shotgun (WGS) entry which is preliminary data.</text>
</comment>
<dbReference type="EMBL" id="CAJMWS010000001">
    <property type="protein sequence ID" value="CAE6334810.1"/>
    <property type="molecule type" value="Genomic_DNA"/>
</dbReference>
<name>A0A8H2W5R3_9AGAM</name>
<feature type="compositionally biased region" description="Low complexity" evidence="1">
    <location>
        <begin position="45"/>
        <end position="56"/>
    </location>
</feature>
<protein>
    <submittedName>
        <fullName evidence="2">Uncharacterized protein</fullName>
    </submittedName>
</protein>
<feature type="region of interest" description="Disordered" evidence="1">
    <location>
        <begin position="470"/>
        <end position="490"/>
    </location>
</feature>
<organism evidence="2 3">
    <name type="scientific">Rhizoctonia solani</name>
    <dbReference type="NCBI Taxonomy" id="456999"/>
    <lineage>
        <taxon>Eukaryota</taxon>
        <taxon>Fungi</taxon>
        <taxon>Dikarya</taxon>
        <taxon>Basidiomycota</taxon>
        <taxon>Agaricomycotina</taxon>
        <taxon>Agaricomycetes</taxon>
        <taxon>Cantharellales</taxon>
        <taxon>Ceratobasidiaceae</taxon>
        <taxon>Rhizoctonia</taxon>
    </lineage>
</organism>
<dbReference type="Proteomes" id="UP000663846">
    <property type="component" value="Unassembled WGS sequence"/>
</dbReference>
<dbReference type="AlphaFoldDB" id="A0A8H2W5R3"/>
<sequence>MNTQQDESDSASGPLIDFMVDGRPESDLAGWSPVAHEPTTPGRHSPTTPETPASTSPFPPARSIRELVESLGSPVHSDTSPRPSLVSRPASNRLDLTSPSPFDDPVSFGNQSGGRHENEHETIGPYSYPDCAPCDPTTNVDSIPSATPPDQVHAPKRSFGQDRSSVLNLPNEESGFSHSDPSPAFNPIPTSTEPTPSMLHPILPSWSPQTPTAPIPIPPRLSSTRQNFSYARRSDPNYAHRTNLSPPRALPAPPGASLSIPSYPWNRPSPDTLGRPDRFSRTTAHTTISDILFNFDLDPSSAAELIEDACQTARQVGVSTQDLLSRSVFLGTFDLGMTPLCLEASRVDIGAGLELVLWLIENTGSADVDGEVRKGCLMRCNGMGEQSVWNILRSFIPEGYGEGASVAYDVDVEGLAVVPVGAGPSAGPSATGPVETQSGAEDSDEGSLYDDVSIIDAESSYLDQADIETLKSSDDERDQESQNQCQNEERPCRVHRARILLPSFKESLTGPSWSFTSPSRSNRFGMASSGGVGDKLLTAEWIFEGRIWALSIGEDSLILTLRQTSSVVSSDPVHVTAIVRLLPLDLYWTEAKPIEQIGSDRLLPTEMPSDVLLSSPLYEWKPEEKVLVPGPVRVGASSSVWKTEIRASDFSILELVGDQSGIKVEVVVRVLEKQKREAAVAPSAGPSVSRSTADDVSDWQFIDD</sequence>
<feature type="compositionally biased region" description="Acidic residues" evidence="1">
    <location>
        <begin position="695"/>
        <end position="704"/>
    </location>
</feature>
<feature type="region of interest" description="Disordered" evidence="1">
    <location>
        <begin position="234"/>
        <end position="264"/>
    </location>
</feature>
<feature type="region of interest" description="Disordered" evidence="1">
    <location>
        <begin position="424"/>
        <end position="447"/>
    </location>
</feature>
<feature type="compositionally biased region" description="Low complexity" evidence="1">
    <location>
        <begin position="424"/>
        <end position="434"/>
    </location>
</feature>